<proteinExistence type="predicted"/>
<dbReference type="InterPro" id="IPR036388">
    <property type="entry name" value="WH-like_DNA-bd_sf"/>
</dbReference>
<dbReference type="Proteomes" id="UP000005540">
    <property type="component" value="Unassembled WGS sequence"/>
</dbReference>
<dbReference type="CDD" id="cd00090">
    <property type="entry name" value="HTH_ARSR"/>
    <property type="match status" value="1"/>
</dbReference>
<dbReference type="EMBL" id="ABZS01000110">
    <property type="protein sequence ID" value="EEP60343.1"/>
    <property type="molecule type" value="Genomic_DNA"/>
</dbReference>
<dbReference type="GO" id="GO:0003677">
    <property type="term" value="F:DNA binding"/>
    <property type="evidence" value="ECO:0007669"/>
    <property type="project" value="UniProtKB-KW"/>
</dbReference>
<comment type="caution">
    <text evidence="5">The sequence shown here is derived from an EMBL/GenBank/DDBJ whole genome shotgun (WGS) entry which is preliminary data.</text>
</comment>
<keyword evidence="1" id="KW-0805">Transcription regulation</keyword>
<dbReference type="SMART" id="SM00418">
    <property type="entry name" value="HTH_ARSR"/>
    <property type="match status" value="1"/>
</dbReference>
<keyword evidence="2" id="KW-0238">DNA-binding</keyword>
<dbReference type="InterPro" id="IPR011991">
    <property type="entry name" value="ArsR-like_HTH"/>
</dbReference>
<accession>C4FKQ5</accession>
<feature type="domain" description="HTH arsR-type" evidence="4">
    <location>
        <begin position="1"/>
        <end position="94"/>
    </location>
</feature>
<dbReference type="AlphaFoldDB" id="C4FKQ5"/>
<sequence>MKEKELKQFFHSLSDGSRLKIVRMLIDNPELCVCDFMRLLKLSQPHVSFHIRVLKEAKIINCKKVGRWVYCSLNKENPLLNAVLEFIKDIELDKEEIGCCGINQEEKL</sequence>
<dbReference type="PROSITE" id="PS50987">
    <property type="entry name" value="HTH_ARSR_2"/>
    <property type="match status" value="1"/>
</dbReference>
<reference evidence="5 6" key="1">
    <citation type="submission" date="2009-04" db="EMBL/GenBank/DDBJ databases">
        <authorList>
            <person name="Reysenbach A.-L."/>
            <person name="Heidelberg J.F."/>
            <person name="Nelson W.C."/>
        </authorList>
    </citation>
    <scope>NUCLEOTIDE SEQUENCE [LARGE SCALE GENOMIC DNA]</scope>
    <source>
        <strain evidence="5 6">SS-5</strain>
    </source>
</reference>
<dbReference type="PANTHER" id="PTHR43132:SF6">
    <property type="entry name" value="HTH-TYPE TRANSCRIPTIONAL REPRESSOR CZRA"/>
    <property type="match status" value="1"/>
</dbReference>
<keyword evidence="3" id="KW-0804">Transcription</keyword>
<keyword evidence="6" id="KW-1185">Reference proteome</keyword>
<dbReference type="InterPro" id="IPR036390">
    <property type="entry name" value="WH_DNA-bd_sf"/>
</dbReference>
<dbReference type="Gene3D" id="1.10.10.10">
    <property type="entry name" value="Winged helix-like DNA-binding domain superfamily/Winged helix DNA-binding domain"/>
    <property type="match status" value="1"/>
</dbReference>
<evidence type="ECO:0000313" key="6">
    <source>
        <dbReference type="Proteomes" id="UP000005540"/>
    </source>
</evidence>
<organism evidence="5 6">
    <name type="scientific">Sulfurihydrogenibium yellowstonense SS-5</name>
    <dbReference type="NCBI Taxonomy" id="432331"/>
    <lineage>
        <taxon>Bacteria</taxon>
        <taxon>Pseudomonadati</taxon>
        <taxon>Aquificota</taxon>
        <taxon>Aquificia</taxon>
        <taxon>Aquificales</taxon>
        <taxon>Hydrogenothermaceae</taxon>
        <taxon>Sulfurihydrogenibium</taxon>
    </lineage>
</organism>
<evidence type="ECO:0000256" key="3">
    <source>
        <dbReference type="ARBA" id="ARBA00023163"/>
    </source>
</evidence>
<dbReference type="PRINTS" id="PR00778">
    <property type="entry name" value="HTHARSR"/>
</dbReference>
<dbReference type="InterPro" id="IPR001845">
    <property type="entry name" value="HTH_ArsR_DNA-bd_dom"/>
</dbReference>
<evidence type="ECO:0000256" key="1">
    <source>
        <dbReference type="ARBA" id="ARBA00023015"/>
    </source>
</evidence>
<name>C4FKQ5_9AQUI</name>
<gene>
    <name evidence="5" type="ORF">SULYE_1155</name>
</gene>
<dbReference type="RefSeq" id="WP_007547293.1">
    <property type="nucleotide sequence ID" value="NZ_ABZS01000110.1"/>
</dbReference>
<evidence type="ECO:0000256" key="2">
    <source>
        <dbReference type="ARBA" id="ARBA00023125"/>
    </source>
</evidence>
<dbReference type="InterPro" id="IPR051011">
    <property type="entry name" value="Metal_resp_trans_reg"/>
</dbReference>
<dbReference type="OrthoDB" id="9798835at2"/>
<evidence type="ECO:0000259" key="4">
    <source>
        <dbReference type="PROSITE" id="PS50987"/>
    </source>
</evidence>
<evidence type="ECO:0000313" key="5">
    <source>
        <dbReference type="EMBL" id="EEP60343.1"/>
    </source>
</evidence>
<dbReference type="GO" id="GO:0003700">
    <property type="term" value="F:DNA-binding transcription factor activity"/>
    <property type="evidence" value="ECO:0007669"/>
    <property type="project" value="InterPro"/>
</dbReference>
<dbReference type="SUPFAM" id="SSF46785">
    <property type="entry name" value="Winged helix' DNA-binding domain"/>
    <property type="match status" value="1"/>
</dbReference>
<dbReference type="NCBIfam" id="NF033788">
    <property type="entry name" value="HTH_metalloreg"/>
    <property type="match status" value="1"/>
</dbReference>
<protein>
    <submittedName>
        <fullName evidence="5">Cadmium efflux system accessory protein</fullName>
    </submittedName>
</protein>
<dbReference type="PANTHER" id="PTHR43132">
    <property type="entry name" value="ARSENICAL RESISTANCE OPERON REPRESSOR ARSR-RELATED"/>
    <property type="match status" value="1"/>
</dbReference>
<dbReference type="Pfam" id="PF01022">
    <property type="entry name" value="HTH_5"/>
    <property type="match status" value="1"/>
</dbReference>